<name>A0A0C1ZH33_9BACT</name>
<protein>
    <recommendedName>
        <fullName evidence="4">DUF2330 domain-containing protein</fullName>
    </recommendedName>
</protein>
<dbReference type="AlphaFoldDB" id="A0A0C1ZH33"/>
<reference evidence="2 3" key="1">
    <citation type="submission" date="2014-12" db="EMBL/GenBank/DDBJ databases">
        <title>Genome assembly of Enhygromyxa salina DSM 15201.</title>
        <authorList>
            <person name="Sharma G."/>
            <person name="Subramanian S."/>
        </authorList>
    </citation>
    <scope>NUCLEOTIDE SEQUENCE [LARGE SCALE GENOMIC DNA]</scope>
    <source>
        <strain evidence="2 3">DSM 15201</strain>
    </source>
</reference>
<accession>A0A0C1ZH33</accession>
<evidence type="ECO:0000256" key="1">
    <source>
        <dbReference type="SAM" id="MobiDB-lite"/>
    </source>
</evidence>
<gene>
    <name evidence="2" type="ORF">DB30_03928</name>
</gene>
<dbReference type="Proteomes" id="UP000031599">
    <property type="component" value="Unassembled WGS sequence"/>
</dbReference>
<dbReference type="Pfam" id="PF10092">
    <property type="entry name" value="DUF2330"/>
    <property type="match status" value="1"/>
</dbReference>
<organism evidence="2 3">
    <name type="scientific">Enhygromyxa salina</name>
    <dbReference type="NCBI Taxonomy" id="215803"/>
    <lineage>
        <taxon>Bacteria</taxon>
        <taxon>Pseudomonadati</taxon>
        <taxon>Myxococcota</taxon>
        <taxon>Polyangia</taxon>
        <taxon>Nannocystales</taxon>
        <taxon>Nannocystaceae</taxon>
        <taxon>Enhygromyxa</taxon>
    </lineage>
</organism>
<dbReference type="EMBL" id="JMCC02000030">
    <property type="protein sequence ID" value="KIG16944.1"/>
    <property type="molecule type" value="Genomic_DNA"/>
</dbReference>
<proteinExistence type="predicted"/>
<evidence type="ECO:0008006" key="4">
    <source>
        <dbReference type="Google" id="ProtNLM"/>
    </source>
</evidence>
<sequence>MGGSSIMNPPTHAPRRLLTVGLTGALLGLGLTAPVQSHAFCGFYVSGAEAKLYNDATMVVMMRDGQRTVLAMQNHYQGPPQDFALVIPVPTVLHEGDVQTLPRGVFDRVDKLAAPRLVEYWEQDPCAVADPDPADGRGVPAGVAGGVPDPVAGVKVEAQFNVDEYQIVILSAEDSTALDTWLRANEYNIPSMAEQLLRPYVAAGSKFFVAKVDPSKIAKPADGSQRIELSPLRFHYDAEQFSLPLRLGLINANGPQDLLVHILAPNQRYRAANYPNVTIPTNLVVLDQTRERFPEFYVSLFDHTLGRAPTAVVTEYAWSAGSCDPCPEPPLDLDELITLGAALLPSYANALAPATTAEAKLAQRRLPRDFVLTRLHARYDASSLGEDLVFEAAPALVGGRGMPDRAGALPPDVEQVGDHNSFQARYAILHPWASGVSCAQPQRGLWGGPHDNGPSAPTLARELAFVPRDAKLSEYVSTSAHAALGLAGPPTPILAPTAASDPAPMTSPAAKQPAANRPGCSCDTNSNSGPLASLLALAGLLGFRRKHPTCRSSRTT</sequence>
<evidence type="ECO:0000313" key="2">
    <source>
        <dbReference type="EMBL" id="KIG16944.1"/>
    </source>
</evidence>
<feature type="region of interest" description="Disordered" evidence="1">
    <location>
        <begin position="497"/>
        <end position="522"/>
    </location>
</feature>
<dbReference type="InterPro" id="IPR019283">
    <property type="entry name" value="DUF2330"/>
</dbReference>
<comment type="caution">
    <text evidence="2">The sequence shown here is derived from an EMBL/GenBank/DDBJ whole genome shotgun (WGS) entry which is preliminary data.</text>
</comment>
<evidence type="ECO:0000313" key="3">
    <source>
        <dbReference type="Proteomes" id="UP000031599"/>
    </source>
</evidence>